<keyword evidence="3" id="KW-1185">Reference proteome</keyword>
<proteinExistence type="predicted"/>
<name>Q22SD8_TETTS</name>
<dbReference type="InterPro" id="IPR031248">
    <property type="entry name" value="RNF213"/>
</dbReference>
<dbReference type="Proteomes" id="UP000009168">
    <property type="component" value="Unassembled WGS sequence"/>
</dbReference>
<dbReference type="eggNOG" id="ENOG502QQ65">
    <property type="taxonomic scope" value="Eukaryota"/>
</dbReference>
<dbReference type="OrthoDB" id="2400221at2759"/>
<dbReference type="Gene3D" id="3.40.50.300">
    <property type="entry name" value="P-loop containing nucleotide triphosphate hydrolases"/>
    <property type="match status" value="2"/>
</dbReference>
<dbReference type="InParanoid" id="Q22SD8"/>
<dbReference type="KEGG" id="tet:TTHERM_00005950"/>
<dbReference type="GeneID" id="7832635"/>
<gene>
    <name evidence="2" type="ORF">TTHERM_00005950</name>
</gene>
<dbReference type="SUPFAM" id="SSF52540">
    <property type="entry name" value="P-loop containing nucleoside triphosphate hydrolases"/>
    <property type="match status" value="2"/>
</dbReference>
<dbReference type="GO" id="GO:0016887">
    <property type="term" value="F:ATP hydrolysis activity"/>
    <property type="evidence" value="ECO:0007669"/>
    <property type="project" value="InterPro"/>
</dbReference>
<dbReference type="RefSeq" id="XP_001008079.2">
    <property type="nucleotide sequence ID" value="XM_001008079.2"/>
</dbReference>
<dbReference type="InterPro" id="IPR027417">
    <property type="entry name" value="P-loop_NTPase"/>
</dbReference>
<reference evidence="3" key="1">
    <citation type="journal article" date="2006" name="PLoS Biol.">
        <title>Macronuclear genome sequence of the ciliate Tetrahymena thermophila, a model eukaryote.</title>
        <authorList>
            <person name="Eisen J.A."/>
            <person name="Coyne R.S."/>
            <person name="Wu M."/>
            <person name="Wu D."/>
            <person name="Thiagarajan M."/>
            <person name="Wortman J.R."/>
            <person name="Badger J.H."/>
            <person name="Ren Q."/>
            <person name="Amedeo P."/>
            <person name="Jones K.M."/>
            <person name="Tallon L.J."/>
            <person name="Delcher A.L."/>
            <person name="Salzberg S.L."/>
            <person name="Silva J.C."/>
            <person name="Haas B.J."/>
            <person name="Majoros W.H."/>
            <person name="Farzad M."/>
            <person name="Carlton J.M."/>
            <person name="Smith R.K. Jr."/>
            <person name="Garg J."/>
            <person name="Pearlman R.E."/>
            <person name="Karrer K.M."/>
            <person name="Sun L."/>
            <person name="Manning G."/>
            <person name="Elde N.C."/>
            <person name="Turkewitz A.P."/>
            <person name="Asai D.J."/>
            <person name="Wilkes D.E."/>
            <person name="Wang Y."/>
            <person name="Cai H."/>
            <person name="Collins K."/>
            <person name="Stewart B.A."/>
            <person name="Lee S.R."/>
            <person name="Wilamowska K."/>
            <person name="Weinberg Z."/>
            <person name="Ruzzo W.L."/>
            <person name="Wloga D."/>
            <person name="Gaertig J."/>
            <person name="Frankel J."/>
            <person name="Tsao C.-C."/>
            <person name="Gorovsky M.A."/>
            <person name="Keeling P.J."/>
            <person name="Waller R.F."/>
            <person name="Patron N.J."/>
            <person name="Cherry J.M."/>
            <person name="Stover N.A."/>
            <person name="Krieger C.J."/>
            <person name="del Toro C."/>
            <person name="Ryder H.F."/>
            <person name="Williamson S.C."/>
            <person name="Barbeau R.A."/>
            <person name="Hamilton E.P."/>
            <person name="Orias E."/>
        </authorList>
    </citation>
    <scope>NUCLEOTIDE SEQUENCE [LARGE SCALE GENOMIC DNA]</scope>
    <source>
        <strain evidence="3">SB210</strain>
    </source>
</reference>
<sequence length="4519" mass="534834">MTQMTELHEDIFYTQLKTSRKTLSEEIKYNYIVKGIQELETKEIKRKLLAFIIKREDQSSSAMIFDTPSEFYEKQNVFINLISDKNIILKQIDPINSLLMFLQANSAIDQIKGLFKFTKTVGFINYNQLLKQSSDKLYRLMKNVQNVGEYQKKMKILEKFYKQEKYKEVFQDLSNLYKQNKLNYDNVEIEEKEEIENLCQRFSFYDWIDAFFDDSSILNPQMILQGLHQKLEESSLPVLNSIKIEKIIKFKHQNNQINQNKASFIQRYWIKRFQNINDNEKLDLLIKNSDLIIESFSSCSKQEFQNFINDFFSVMVKSDYLFQIFQNSIQQFIDKYDKKGDLIQQYFTNANFSRLKENIQISLFICLYEKKIVLNVDLQEMLFKAGTSQISIESIIKVFSLLISDNPQLIYIQPLYNIFKSQCSQLNSQESFKVIKYKIQLLSLAQQQLEILQKSNQINNQQQIESSQLEINIMGNNQNKNNDNKHQVLNEEDILQLSYQMDEIIIKKLVILSTEQLCNLISSLNKKEEFQCLQMLIKTIISEQLESMKSSDLKFIDQFNKVFSCYQSLIKIQKNEKVLMKIVYSEFEDHALKKYEKSKQINNHFLEEFAYQIINLKLSDRIYNQVLQDLQNFSKFDISMIDKLFNSKVFFNIFTYLEKNIGTNYQQFKQFVYQKIQIYRDERQKLIKFFERTKPYLEEDYKNFLNQFKTNQIFEKLDETLCQFKHLQYMYELLNMFQSSVIFNKIFLIVEEKQGDVPKTQDSLKLIFEKIKQNFIQFTQILIPNENNQHVLQEFEFQNANKENQNSQISIIIVQNIQQSQNKFEIFVGNIITFTQLQHLCGTTFQESFKNIQYSLNLLRANYSPQLLEQLLKNVYTAQFFFRYGQKFINLSQIYKVDLSSRPSNQLKLQLNNLLSMKKLEDMSIQQIANQQDAFGLKELSSALLGEDSFQEQVELLEKLEVILQYKNNNLKLSSFLDLRDLVDEDSTDIISLLIKLNNYNDLLGMISDYKKAMENKPLLQFIKETFQFIKQNMNRSQIVIDLNDCVNDFDKIQNISQTFDKKKQFISLTCQIIEEGQFALVFDEKDSNITVKIQCEKEYSEIEMRQICSKIILEQTTKTNNLIAAAQANIQKQCKKQNRYQNKTVHTREERDFLSYLSKNKFNPQDDINIQINSLQKDTDEEELEKEIEKLKLKMQKFRDQWFEIEQIKEIILNSIKYGCYSFLKKNLSYDNRNGQYQSTYIKMKEDVKAFQKNLDSWQSQMQQAFKQYPQLTLIGFFHFREIMKCLRRQILSFSPDLKGILQQIGVEENELAQINSNNNILDDNNMIIEIGKFLSKKLITSPQLFGSQGKKIFQIKCQGSQIIEILVQRIKQSASHVQYYQCFYYDTHSTIQDLELFMYRFQYLSLNPSGNEYFLILNKKLDMNFFNQLNEILQQLHLKQDKGQNSLYILANKDIIQEEIIMIPYLSVDQILEPEKNIVDFSSNQFRNAKKYINFIYSDYPGAGKTFQIHQNNGLIRVPTNGSSNKIDFIQLLRVKLNDKNTNAQYSIHLDMYEMPELDLNYLLFELIFFNSLSIHSKKYVYIGNQVNYYIEIQNSLNHEFLKNLNIKNYFNQKKIDFNIQQYQIQHHDLTQEECIYQFMCYKYLSVMQANQRYQNYLDKTNLSNQNYKKNDQSYKNDFQNLLQTFFISKIQQQNIQPCFYKLSHFVKLFGSEMNKFEKCYFVEFGLLQQNSPDLLNLGLRTYILTTSYNLCLAVSVNKINKLNLIEGSNLTKAQQLHNKAQSIEKFNSNMMNFVTFQEQENPCITTFFDKQQQVPKCISQLFEQQKENMIFFDQQNRPEALLKWLIMLIHQNVSNMYGDTRSIEFTNILHNNLQNLVQRITIQKDNFFKIAMIFMRIRSNTPVIIMGQSGIGKTALIELMSLIMDAIFITMNIHAGITERDVINKINEIQTKYNSSQKIILFFDEVNTNKLIGGLFKEILVDRCIKGQTIRKNIIPIAAINPYKLKSLKQQQMINLQIHGGIKKDLVDKIKNTDLEYMVEPIPESMYNFIWNFDSLDKQDERNYITQMLILMNQIKLKKRAYQTHQFKKEQLQQVSEAVFFAQETIRQEMGYQSACSLRDVSRFSKILFWFIKNLQIFQSYGLKIPSITDYAICLSFFINYAVRLPLIEQRQTFLTNCAQKLSIKANNLFQIIHEVLTYLTDQTEVPQGIVKNSALKSNIFTLFVCIMNKIPIVLIGPPGCSKSLSIGILVKTMKGEQSKSLFFKKYKTIMQLFYQGHIQSTSERIQEVFENAMQKQNKIIEQKQSKKYLSLVQIEEIGLAEISPHNPLKVLHSVLEKPKISVACISNWPLDQSKMNRMLAVYRLNINENELNETIQCIQIQMIENQKDVFVKERLKKNALSEQTMGVISKIYLKYLELLKKIESGKYEQFHGLRDFYSMAKLICYKQIFIFQKDLFDDNNKNMVNSNQLIERIIISFARHFSGLKVSKQLIRQAVETIYPQTQKFNAFQNMLSDLNLIDENLNENTDHYLSRNLMIITENPQFATDYISRRLTALKRPYKLLLGGDFSQDQSTENSYSIINQIISCVESGIAVVLQNLDNIYQSLYELLNQNFRELNGKPYCKISFGADSSNIQIGKGFKLILIQQMSQIHRMDGPLLNRFEKHMFDEGMTLDQKGNKVKEDVYEYFKQLVEQFTFQNFQDAIQTLVIQQREINQQSENIDLSLENDQIIQILYRLIPLSRSLSYINEKDKIFKQKFFDSKYYFSLEEFIKRRILDVQYRFENINNSNLITIYSPSFCISTKLPQVKKRIQLQEIESQQKLVDTLSQFFKEELDSYNLQQMQFEDHGAKIILVVTDMLTDTYDRLVLVRQKITEAFIYMQKQLPQEISKNYFAVVTVKTHDQFSILPFQNIWEQYYLEDLFPLNFIPIKYIELKEQFNVQMLLEKRSENLLNVVNLEKFMDYFVTVQENITNSYTLIEYKQINREKYRTIRLSQLWGIFKNQKLQQIVSLFMQVAQARIRDRLSVLGVQTVDDFLQKCVLQKKFIQQRQSLSKAFWLGFNEIAYQGLALVIFVLEKYNLLNMIYDQSNNNQALKVIQNKLFEIFDLSVKHFDAATGIYKEQIKFNNFENTNRFEVDTDKLDLQFYESEKIYSIINSIIANVDLSINGITQNEQQETSKLNKFQEICSQIKKSLQQLCKQSDLEACASLNELFLNDFYKYLKQNITQYQKNILIWLLHSPQFNLNKNNLEQVIQQTAFCYFYSSDLVKIENIMSQFEPFLSVQKIMEENINQNNNPANIRNFLRYLVSKIYQSIQPSKQVFQIVKLNKIDYEQIISQLVQFIDLYQLQVKQEDILKIKQELLLLSCFIEEIIKGLSVNLKILNFINLEFFQNLEELYLHDLKIQLKNLYQLDLSMQSEILSEKEFEFPADLFNQDNKQTDFELKWNKFLLEIIYSAIKCREREYCPDFTKQLFTIVGQIESFYVNNNQEFPTNILIKFNLIMNELSFSIKSEEKLVNIFQTDLQKRLIEIQSTEYRYMVIFSNAIQQNIIKNSITTISSSQYLLPILYNCQLKDLTQMQKLIYMAVFRHVVQHLIGLINKNVTQYRQIDYDLKQFFTNMTDSNLQLYLAKSFYNQYKQGDIMQQKMNLSPYFKDCTWLKQISKAFQGLLSSSFLSEVQMKDYKEFFENKNDHIKNILKVYLEKKLKQSQNVFGNIFNGILNKNSHYPFMMYNNIYLFHRDSQRNTQLYQCINCKEYIFSDACPHLKSVYPCLQCGKLIQLGNQNTTQVLTEAHKKPDQLENIKINNQWTGFYIKLEDDMPTFKLDQGTSLDFRIFALIYYYSLLLAFQLNKKYNSSVSMQVYNMKSQGEISVQTKEINRNLRIHYEADPVKYMNEQIDIALNHITSNMKQMYNLSESEQTIILFKIINELITNNQIKECNQQQRASLNSQFSQQIIAIIKKSQQVILNSKCEQVPVILEKDNPNDNQISQNYLRNLRATELNLSSSFIQSYIKQNSKNDELKILKEFLDLPKFEYLSKSLKSFVYFTQQINSLFIKKFTKKKAQEITLFEALGNQKNHSLYKYYTEQIIPNWKDIKEREIEYQIGCQSHQIQQITEKTKLSDLLFTGDKQFGQFPNVLELLVNQQNNFINKIYQLVKLEKLEEFPRLKKLVYNILIDHSSKEQDKLNELPIQNIDCSKNIMKSFDGNIYMLYFLSNLEYGRGFSYIFDFRLLQEELIEQVLDGAVQINLESSQKFFFLSEINQIGLLSNNLIEQEQISQQMKNRIQGLFQNKTQVYELLQQLSTVFQMFKSEKNQGNLSIDSALSQLQIRQQDIKIKQCLEDLKLVHLNDIIKCLEEMNMDELVELCNPAYQIVITEKELQPIISFIDKSVTLINFKIALGRFILRCLSQDNENISPKGSLFEQIFYLDIYEELWNDTTNVEAQYENAMKHKVTIGQSYHVYKHIRNKLNIKNQQFSSIFQIKQDAPKNSNKNQNMMMMDNFSDDVYKKNIKDIYK</sequence>
<keyword evidence="1" id="KW-0175">Coiled coil</keyword>
<evidence type="ECO:0000313" key="2">
    <source>
        <dbReference type="EMBL" id="EAR87834.2"/>
    </source>
</evidence>
<dbReference type="EMBL" id="GG662845">
    <property type="protein sequence ID" value="EAR87834.2"/>
    <property type="molecule type" value="Genomic_DNA"/>
</dbReference>
<dbReference type="PANTHER" id="PTHR22605">
    <property type="entry name" value="RZ-TYPE DOMAIN-CONTAINING PROTEIN"/>
    <property type="match status" value="1"/>
</dbReference>
<evidence type="ECO:0000313" key="3">
    <source>
        <dbReference type="Proteomes" id="UP000009168"/>
    </source>
</evidence>
<feature type="coiled-coil region" evidence="1">
    <location>
        <begin position="1242"/>
        <end position="1269"/>
    </location>
</feature>
<dbReference type="STRING" id="312017.Q22SD8"/>
<dbReference type="PANTHER" id="PTHR22605:SF1">
    <property type="entry name" value="RZ-TYPE DOMAIN-CONTAINING PROTEIN"/>
    <property type="match status" value="1"/>
</dbReference>
<dbReference type="HOGENOM" id="CLU_223585_0_0_1"/>
<accession>Q22SD8</accession>
<protein>
    <submittedName>
        <fullName evidence="2">AAA domain, dynein subfamily protein</fullName>
    </submittedName>
</protein>
<organism evidence="2 3">
    <name type="scientific">Tetrahymena thermophila (strain SB210)</name>
    <dbReference type="NCBI Taxonomy" id="312017"/>
    <lineage>
        <taxon>Eukaryota</taxon>
        <taxon>Sar</taxon>
        <taxon>Alveolata</taxon>
        <taxon>Ciliophora</taxon>
        <taxon>Intramacronucleata</taxon>
        <taxon>Oligohymenophorea</taxon>
        <taxon>Hymenostomatida</taxon>
        <taxon>Tetrahymenina</taxon>
        <taxon>Tetrahymenidae</taxon>
        <taxon>Tetrahymena</taxon>
    </lineage>
</organism>
<evidence type="ECO:0000256" key="1">
    <source>
        <dbReference type="SAM" id="Coils"/>
    </source>
</evidence>
<dbReference type="GO" id="GO:0004842">
    <property type="term" value="F:ubiquitin-protein transferase activity"/>
    <property type="evidence" value="ECO:0007669"/>
    <property type="project" value="InterPro"/>
</dbReference>
<feature type="coiled-coil region" evidence="1">
    <location>
        <begin position="1175"/>
        <end position="1202"/>
    </location>
</feature>